<organism evidence="4 5">
    <name type="scientific">Allacma fusca</name>
    <dbReference type="NCBI Taxonomy" id="39272"/>
    <lineage>
        <taxon>Eukaryota</taxon>
        <taxon>Metazoa</taxon>
        <taxon>Ecdysozoa</taxon>
        <taxon>Arthropoda</taxon>
        <taxon>Hexapoda</taxon>
        <taxon>Collembola</taxon>
        <taxon>Symphypleona</taxon>
        <taxon>Sminthuridae</taxon>
        <taxon>Allacma</taxon>
    </lineage>
</organism>
<evidence type="ECO:0000256" key="1">
    <source>
        <dbReference type="ARBA" id="ARBA00010918"/>
    </source>
</evidence>
<keyword evidence="5" id="KW-1185">Reference proteome</keyword>
<evidence type="ECO:0000313" key="5">
    <source>
        <dbReference type="Proteomes" id="UP000708208"/>
    </source>
</evidence>
<name>A0A8J2PLY5_9HEXA</name>
<gene>
    <name evidence="4" type="ORF">AFUS01_LOCUS45239</name>
</gene>
<dbReference type="EMBL" id="CAJVCH010570806">
    <property type="protein sequence ID" value="CAG7835933.1"/>
    <property type="molecule type" value="Genomic_DNA"/>
</dbReference>
<protein>
    <recommendedName>
        <fullName evidence="3">Endoplasmic reticulum metallopeptidase 1-like C-terminal domain-containing protein</fullName>
    </recommendedName>
</protein>
<accession>A0A8J2PLY5</accession>
<sequence length="297" mass="34285">MVPFIYMSSLTFTLLDFFVPMLGHTPVKTNSNVFLGVLCSATTAILAFNGLGKTPMRLRIQDTARTWYNSDMTENRSDAGYCLWPQDPNVLEYLSEISKVHPQVGNYKISDVSSCPDLYCSQPLYRYPSGFSQIPWIWRSDKIHQTLKDEVEMRIRKRQVVQPGMFKIELIFQGPPLNSLALRTAQNWEMRKIVLATANETFGAIDRFDKQLCYINLCKGYFAKDLHMTVILEETLPNIFVNESNFKSDLMDVFLVGHIMRDVNNSKFKDFVQKFPSWTDVHSWTSIVKQYTVTTHS</sequence>
<dbReference type="AlphaFoldDB" id="A0A8J2PLY5"/>
<feature type="transmembrane region" description="Helical" evidence="2">
    <location>
        <begin position="33"/>
        <end position="51"/>
    </location>
</feature>
<keyword evidence="2" id="KW-0472">Membrane</keyword>
<dbReference type="InterPro" id="IPR053973">
    <property type="entry name" value="ERMP1-like_C"/>
</dbReference>
<evidence type="ECO:0000313" key="4">
    <source>
        <dbReference type="EMBL" id="CAG7835933.1"/>
    </source>
</evidence>
<dbReference type="Pfam" id="PF22248">
    <property type="entry name" value="ERMP1_C"/>
    <property type="match status" value="1"/>
</dbReference>
<keyword evidence="2" id="KW-1133">Transmembrane helix</keyword>
<keyword evidence="2" id="KW-0812">Transmembrane</keyword>
<reference evidence="4" key="1">
    <citation type="submission" date="2021-06" db="EMBL/GenBank/DDBJ databases">
        <authorList>
            <person name="Hodson N. C."/>
            <person name="Mongue J. A."/>
            <person name="Jaron S. K."/>
        </authorList>
    </citation>
    <scope>NUCLEOTIDE SEQUENCE</scope>
</reference>
<dbReference type="Proteomes" id="UP000708208">
    <property type="component" value="Unassembled WGS sequence"/>
</dbReference>
<proteinExistence type="inferred from homology"/>
<evidence type="ECO:0000259" key="3">
    <source>
        <dbReference type="Pfam" id="PF22248"/>
    </source>
</evidence>
<comment type="similarity">
    <text evidence="1">Belongs to the peptidase M28 family.</text>
</comment>
<evidence type="ECO:0000256" key="2">
    <source>
        <dbReference type="SAM" id="Phobius"/>
    </source>
</evidence>
<comment type="caution">
    <text evidence="4">The sequence shown here is derived from an EMBL/GenBank/DDBJ whole genome shotgun (WGS) entry which is preliminary data.</text>
</comment>
<feature type="domain" description="Endoplasmic reticulum metallopeptidase 1-like C-terminal" evidence="3">
    <location>
        <begin position="54"/>
        <end position="291"/>
    </location>
</feature>